<dbReference type="AlphaFoldDB" id="A0A6A4GA24"/>
<dbReference type="Proteomes" id="UP000799118">
    <property type="component" value="Unassembled WGS sequence"/>
</dbReference>
<protein>
    <submittedName>
        <fullName evidence="2">Uncharacterized protein</fullName>
    </submittedName>
</protein>
<evidence type="ECO:0000313" key="2">
    <source>
        <dbReference type="EMBL" id="KAE9382322.1"/>
    </source>
</evidence>
<evidence type="ECO:0000313" key="3">
    <source>
        <dbReference type="Proteomes" id="UP000799118"/>
    </source>
</evidence>
<reference evidence="2" key="1">
    <citation type="journal article" date="2019" name="Environ. Microbiol.">
        <title>Fungal ecological strategies reflected in gene transcription - a case study of two litter decomposers.</title>
        <authorList>
            <person name="Barbi F."/>
            <person name="Kohler A."/>
            <person name="Barry K."/>
            <person name="Baskaran P."/>
            <person name="Daum C."/>
            <person name="Fauchery L."/>
            <person name="Ihrmark K."/>
            <person name="Kuo A."/>
            <person name="LaButti K."/>
            <person name="Lipzen A."/>
            <person name="Morin E."/>
            <person name="Grigoriev I.V."/>
            <person name="Henrissat B."/>
            <person name="Lindahl B."/>
            <person name="Martin F."/>
        </authorList>
    </citation>
    <scope>NUCLEOTIDE SEQUENCE</scope>
    <source>
        <strain evidence="2">JB14</strain>
    </source>
</reference>
<feature type="transmembrane region" description="Helical" evidence="1">
    <location>
        <begin position="7"/>
        <end position="27"/>
    </location>
</feature>
<evidence type="ECO:0000256" key="1">
    <source>
        <dbReference type="SAM" id="Phobius"/>
    </source>
</evidence>
<keyword evidence="1" id="KW-0812">Transmembrane</keyword>
<sequence>MQENIYNCFRMFFLLVIVFLDASKPFMNPLVTSITNAALIVYIPSSVGVSLWLLHRTMLGRGAILPFLNANDTRAVLGRSTERGQWRTLLTFVHTWLMLNRFLSGQCNSFIC</sequence>
<dbReference type="OrthoDB" id="2914221at2759"/>
<feature type="transmembrane region" description="Helical" evidence="1">
    <location>
        <begin position="33"/>
        <end position="54"/>
    </location>
</feature>
<keyword evidence="1" id="KW-0472">Membrane</keyword>
<name>A0A6A4GA24_9AGAR</name>
<keyword evidence="3" id="KW-1185">Reference proteome</keyword>
<dbReference type="EMBL" id="ML771778">
    <property type="protein sequence ID" value="KAE9382322.1"/>
    <property type="molecule type" value="Genomic_DNA"/>
</dbReference>
<keyword evidence="1" id="KW-1133">Transmembrane helix</keyword>
<proteinExistence type="predicted"/>
<organism evidence="2 3">
    <name type="scientific">Gymnopus androsaceus JB14</name>
    <dbReference type="NCBI Taxonomy" id="1447944"/>
    <lineage>
        <taxon>Eukaryota</taxon>
        <taxon>Fungi</taxon>
        <taxon>Dikarya</taxon>
        <taxon>Basidiomycota</taxon>
        <taxon>Agaricomycotina</taxon>
        <taxon>Agaricomycetes</taxon>
        <taxon>Agaricomycetidae</taxon>
        <taxon>Agaricales</taxon>
        <taxon>Marasmiineae</taxon>
        <taxon>Omphalotaceae</taxon>
        <taxon>Gymnopus</taxon>
    </lineage>
</organism>
<accession>A0A6A4GA24</accession>
<gene>
    <name evidence="2" type="ORF">BT96DRAFT_304767</name>
</gene>